<feature type="transmembrane region" description="Helical" evidence="6">
    <location>
        <begin position="703"/>
        <end position="726"/>
    </location>
</feature>
<dbReference type="RefSeq" id="WP_204654386.1">
    <property type="nucleotide sequence ID" value="NZ_JAFBFD010000026.1"/>
</dbReference>
<dbReference type="NCBIfam" id="TIGR03062">
    <property type="entry name" value="pip_yhgE_Cterm"/>
    <property type="match status" value="1"/>
</dbReference>
<dbReference type="EMBL" id="JBHSGS010000017">
    <property type="protein sequence ID" value="MFC4718790.1"/>
    <property type="molecule type" value="Genomic_DNA"/>
</dbReference>
<keyword evidence="10" id="KW-1185">Reference proteome</keyword>
<evidence type="ECO:0000313" key="10">
    <source>
        <dbReference type="Proteomes" id="UP001595969"/>
    </source>
</evidence>
<dbReference type="PANTHER" id="PTHR43077:SF10">
    <property type="entry name" value="TRANSPORT PERMEASE PROTEIN"/>
    <property type="match status" value="1"/>
</dbReference>
<dbReference type="PANTHER" id="PTHR43077">
    <property type="entry name" value="TRANSPORT PERMEASE YVFS-RELATED"/>
    <property type="match status" value="1"/>
</dbReference>
<feature type="domain" description="ABC-2 type transporter transmembrane" evidence="8">
    <location>
        <begin position="25"/>
        <end position="168"/>
    </location>
</feature>
<feature type="coiled-coil region" evidence="5">
    <location>
        <begin position="211"/>
        <end position="238"/>
    </location>
</feature>
<evidence type="ECO:0000259" key="8">
    <source>
        <dbReference type="Pfam" id="PF12698"/>
    </source>
</evidence>
<evidence type="ECO:0000259" key="7">
    <source>
        <dbReference type="Pfam" id="PF01061"/>
    </source>
</evidence>
<dbReference type="Pfam" id="PF12698">
    <property type="entry name" value="ABC2_membrane_3"/>
    <property type="match status" value="1"/>
</dbReference>
<dbReference type="InterPro" id="IPR051328">
    <property type="entry name" value="T7SS_ABC-Transporter"/>
</dbReference>
<dbReference type="InterPro" id="IPR017501">
    <property type="entry name" value="Phage_infect_YhgE_C"/>
</dbReference>
<feature type="transmembrane region" description="Helical" evidence="6">
    <location>
        <begin position="774"/>
        <end position="798"/>
    </location>
</feature>
<protein>
    <submittedName>
        <fullName evidence="9">YhgE/Pip family protein</fullName>
    </submittedName>
</protein>
<evidence type="ECO:0000256" key="6">
    <source>
        <dbReference type="SAM" id="Phobius"/>
    </source>
</evidence>
<dbReference type="NCBIfam" id="TIGR03061">
    <property type="entry name" value="pip_yhgE_Nterm"/>
    <property type="match status" value="1"/>
</dbReference>
<organism evidence="9 10">
    <name type="scientific">Enterococcus lemanii</name>
    <dbReference type="NCBI Taxonomy" id="1159752"/>
    <lineage>
        <taxon>Bacteria</taxon>
        <taxon>Bacillati</taxon>
        <taxon>Bacillota</taxon>
        <taxon>Bacilli</taxon>
        <taxon>Lactobacillales</taxon>
        <taxon>Enterococcaceae</taxon>
        <taxon>Enterococcus</taxon>
    </lineage>
</organism>
<keyword evidence="5" id="KW-0175">Coiled coil</keyword>
<feature type="transmembrane region" description="Helical" evidence="6">
    <location>
        <begin position="805"/>
        <end position="823"/>
    </location>
</feature>
<dbReference type="InterPro" id="IPR013525">
    <property type="entry name" value="ABC2_TM"/>
</dbReference>
<comment type="caution">
    <text evidence="9">The sequence shown here is derived from an EMBL/GenBank/DDBJ whole genome shotgun (WGS) entry which is preliminary data.</text>
</comment>
<evidence type="ECO:0000256" key="4">
    <source>
        <dbReference type="ARBA" id="ARBA00023136"/>
    </source>
</evidence>
<dbReference type="Proteomes" id="UP001595969">
    <property type="component" value="Unassembled WGS sequence"/>
</dbReference>
<dbReference type="Pfam" id="PF01061">
    <property type="entry name" value="ABC2_membrane"/>
    <property type="match status" value="1"/>
</dbReference>
<evidence type="ECO:0000256" key="2">
    <source>
        <dbReference type="ARBA" id="ARBA00022692"/>
    </source>
</evidence>
<evidence type="ECO:0000256" key="3">
    <source>
        <dbReference type="ARBA" id="ARBA00022989"/>
    </source>
</evidence>
<sequence length="901" mass="99489">MRKIKNIFSLYRLDWRRIFSNPISIFLVVALMILPSLYAWFNIKALWDPYGNTKELPIAFYSADSGTTLGDKQLNIGEEVEKKLEENDQLGWKFVTSKEAVTKGVKSGKYYAGIYLPSEFSEDLLSFINGEIQKPTIEYYFNAKINAIAPKITDKGATALQEQITKDFIETASSTLFDVFQEVGYTVEDNLVSINKIKHLILSTNNHLDQIDTYANEILALKAQLPELKTKLEKANELTDYLPEVDHLAEKLIALNTKFPEVKQQASVILTLQEKIPEIQKAGEQVAMVDEDFAQIVATMTQGIDEAQAALTIIQQVQDLLPNVRQLGNDASNFTEKTQEAAKELQTALPTIQKIIHFNLEALGGVSARVNSIATDLRLYLSNPDTSLTEEEKAAITAILTKASTTLTQQIQLVDGLINWLNQVNMNQSFDGVIASLNQTKDALSGLKKANDALLAVINQISKEELLAYITRVEQMSATVNDLVTNLLNQDITGQIDQVITNDLLPALDNVKTLLDKSSQIDFESLLTATSGTITSAITLLEKYQAEMPAIGQEIHDANTLLNGHMTEIVNGINRGAELYQNELPVLETKLQTAATFAQNDWPKVREEITTTLATVNDKVPTVESAINMAATLVQEDWPTLKQGIEKAAEAIKKGEEVVDLSDIIKLLKSDVAAESDFITNPVELKTHEMYPMDNNGSASTPFYTALCLWVGGLLLSSVAATEFYLSQEDKAKYTKRETFVARMLTFLTIAIPQALIVTFGNYFALGVDVQNPVLSVVFALLVALSFMMIIYVLAGLFGNIGKGIAIILLVLSISGGGGNYPIQVSGKFFQMIHPLLPFTYAVNLLRESAGGVYWPNAIGYIAVLVALFFAFALIGIWAYPHVEGLNKKISALTKESHFFH</sequence>
<keyword evidence="4 6" id="KW-0472">Membrane</keyword>
<keyword evidence="2 6" id="KW-0812">Transmembrane</keyword>
<accession>A0ABV9MVF0</accession>
<reference evidence="10" key="1">
    <citation type="journal article" date="2019" name="Int. J. Syst. Evol. Microbiol.">
        <title>The Global Catalogue of Microorganisms (GCM) 10K type strain sequencing project: providing services to taxonomists for standard genome sequencing and annotation.</title>
        <authorList>
            <consortium name="The Broad Institute Genomics Platform"/>
            <consortium name="The Broad Institute Genome Sequencing Center for Infectious Disease"/>
            <person name="Wu L."/>
            <person name="Ma J."/>
        </authorList>
    </citation>
    <scope>NUCLEOTIDE SEQUENCE [LARGE SCALE GENOMIC DNA]</scope>
    <source>
        <strain evidence="10">CGMCC 1.19032</strain>
    </source>
</reference>
<evidence type="ECO:0000256" key="1">
    <source>
        <dbReference type="ARBA" id="ARBA00004141"/>
    </source>
</evidence>
<name>A0ABV9MVF0_9ENTE</name>
<gene>
    <name evidence="9" type="ORF">ACFO5I_03395</name>
</gene>
<feature type="transmembrane region" description="Helical" evidence="6">
    <location>
        <begin position="858"/>
        <end position="880"/>
    </location>
</feature>
<proteinExistence type="predicted"/>
<evidence type="ECO:0000256" key="5">
    <source>
        <dbReference type="SAM" id="Coils"/>
    </source>
</evidence>
<feature type="transmembrane region" description="Helical" evidence="6">
    <location>
        <begin position="747"/>
        <end position="768"/>
    </location>
</feature>
<feature type="domain" description="ABC-2 type transporter transmembrane" evidence="7">
    <location>
        <begin position="715"/>
        <end position="848"/>
    </location>
</feature>
<feature type="transmembrane region" description="Helical" evidence="6">
    <location>
        <begin position="21"/>
        <end position="41"/>
    </location>
</feature>
<dbReference type="InterPro" id="IPR017500">
    <property type="entry name" value="Phage_infect_YhgE_N"/>
</dbReference>
<keyword evidence="3 6" id="KW-1133">Transmembrane helix</keyword>
<dbReference type="Gene3D" id="3.40.1710.10">
    <property type="entry name" value="abc type-2 transporter like domain"/>
    <property type="match status" value="1"/>
</dbReference>
<evidence type="ECO:0000313" key="9">
    <source>
        <dbReference type="EMBL" id="MFC4718790.1"/>
    </source>
</evidence>
<comment type="subcellular location">
    <subcellularLocation>
        <location evidence="1">Membrane</location>
        <topology evidence="1">Multi-pass membrane protein</topology>
    </subcellularLocation>
</comment>